<dbReference type="SUPFAM" id="SSF56601">
    <property type="entry name" value="beta-lactamase/transpeptidase-like"/>
    <property type="match status" value="1"/>
</dbReference>
<dbReference type="Pfam" id="PF12796">
    <property type="entry name" value="Ank_2"/>
    <property type="match status" value="1"/>
</dbReference>
<evidence type="ECO:0000313" key="9">
    <source>
        <dbReference type="EMBL" id="KAG5320853.1"/>
    </source>
</evidence>
<evidence type="ECO:0000256" key="2">
    <source>
        <dbReference type="ARBA" id="ARBA00011881"/>
    </source>
</evidence>
<dbReference type="Gene3D" id="3.40.710.10">
    <property type="entry name" value="DD-peptidase/beta-lactamase superfamily"/>
    <property type="match status" value="1"/>
</dbReference>
<dbReference type="InterPro" id="IPR036770">
    <property type="entry name" value="Ankyrin_rpt-contain_sf"/>
</dbReference>
<comment type="subunit">
    <text evidence="2">Homotetramer.</text>
</comment>
<dbReference type="GO" id="GO:0006543">
    <property type="term" value="P:L-glutamine catabolic process"/>
    <property type="evidence" value="ECO:0007669"/>
    <property type="project" value="TreeGrafter"/>
</dbReference>
<dbReference type="SMART" id="SM00248">
    <property type="entry name" value="ANK"/>
    <property type="match status" value="1"/>
</dbReference>
<evidence type="ECO:0000256" key="8">
    <source>
        <dbReference type="PROSITE-ProRule" id="PRU00023"/>
    </source>
</evidence>
<evidence type="ECO:0000256" key="3">
    <source>
        <dbReference type="ARBA" id="ARBA00012918"/>
    </source>
</evidence>
<gene>
    <name evidence="9" type="primary">Gls</name>
    <name evidence="9" type="ORF">G6Z77_0002513</name>
</gene>
<dbReference type="GO" id="GO:0004359">
    <property type="term" value="F:glutaminase activity"/>
    <property type="evidence" value="ECO:0007669"/>
    <property type="project" value="UniProtKB-EC"/>
</dbReference>
<dbReference type="PANTHER" id="PTHR12544:SF29">
    <property type="entry name" value="GLUTAMINASE"/>
    <property type="match status" value="1"/>
</dbReference>
<dbReference type="SUPFAM" id="SSF48403">
    <property type="entry name" value="Ankyrin repeat"/>
    <property type="match status" value="1"/>
</dbReference>
<evidence type="ECO:0000256" key="1">
    <source>
        <dbReference type="ARBA" id="ARBA00011076"/>
    </source>
</evidence>
<comment type="catalytic activity">
    <reaction evidence="6">
        <text>L-glutamine + H2O = L-glutamate + NH4(+)</text>
        <dbReference type="Rhea" id="RHEA:15889"/>
        <dbReference type="ChEBI" id="CHEBI:15377"/>
        <dbReference type="ChEBI" id="CHEBI:28938"/>
        <dbReference type="ChEBI" id="CHEBI:29985"/>
        <dbReference type="ChEBI" id="CHEBI:58359"/>
        <dbReference type="EC" id="3.5.1.2"/>
    </reaction>
</comment>
<organism evidence="9 10">
    <name type="scientific">Acromyrmex heyeri</name>
    <dbReference type="NCBI Taxonomy" id="230685"/>
    <lineage>
        <taxon>Eukaryota</taxon>
        <taxon>Metazoa</taxon>
        <taxon>Ecdysozoa</taxon>
        <taxon>Arthropoda</taxon>
        <taxon>Hexapoda</taxon>
        <taxon>Insecta</taxon>
        <taxon>Pterygota</taxon>
        <taxon>Neoptera</taxon>
        <taxon>Endopterygota</taxon>
        <taxon>Hymenoptera</taxon>
        <taxon>Apocrita</taxon>
        <taxon>Aculeata</taxon>
        <taxon>Formicoidea</taxon>
        <taxon>Formicidae</taxon>
        <taxon>Myrmicinae</taxon>
        <taxon>Acromyrmex</taxon>
    </lineage>
</organism>
<feature type="non-terminal residue" evidence="9">
    <location>
        <position position="1"/>
    </location>
</feature>
<dbReference type="Gene3D" id="1.25.40.20">
    <property type="entry name" value="Ankyrin repeat-containing domain"/>
    <property type="match status" value="1"/>
</dbReference>
<evidence type="ECO:0000313" key="10">
    <source>
        <dbReference type="Proteomes" id="UP000670152"/>
    </source>
</evidence>
<dbReference type="EMBL" id="JAANIB010009931">
    <property type="protein sequence ID" value="KAG5320853.1"/>
    <property type="molecule type" value="Genomic_DNA"/>
</dbReference>
<keyword evidence="5" id="KW-0378">Hydrolase</keyword>
<dbReference type="InterPro" id="IPR015868">
    <property type="entry name" value="Glutaminase"/>
</dbReference>
<dbReference type="OrthoDB" id="9995210at2759"/>
<dbReference type="GO" id="GO:0006537">
    <property type="term" value="P:glutamate biosynthetic process"/>
    <property type="evidence" value="ECO:0007669"/>
    <property type="project" value="TreeGrafter"/>
</dbReference>
<keyword evidence="4" id="KW-0677">Repeat</keyword>
<dbReference type="HAMAP" id="MF_00313">
    <property type="entry name" value="Glutaminase"/>
    <property type="match status" value="1"/>
</dbReference>
<reference evidence="9 10" key="1">
    <citation type="submission" date="2020-02" db="EMBL/GenBank/DDBJ databases">
        <title>Relaxed selection underlies rapid genomic changes in the transitions from sociality to social parasitism in ants.</title>
        <authorList>
            <person name="Bi X."/>
        </authorList>
    </citation>
    <scope>NUCLEOTIDE SEQUENCE [LARGE SCALE GENOMIC DNA]</scope>
    <source>
        <strain evidence="9">BGI-DK2014b</strain>
        <tissue evidence="9">Whole body</tissue>
    </source>
</reference>
<dbReference type="Pfam" id="PF04960">
    <property type="entry name" value="Glutaminase"/>
    <property type="match status" value="1"/>
</dbReference>
<evidence type="ECO:0000256" key="5">
    <source>
        <dbReference type="ARBA" id="ARBA00022801"/>
    </source>
</evidence>
<evidence type="ECO:0000256" key="7">
    <source>
        <dbReference type="ARBA" id="ARBA00077251"/>
    </source>
</evidence>
<feature type="non-terminal residue" evidence="9">
    <location>
        <position position="575"/>
    </location>
</feature>
<dbReference type="PANTHER" id="PTHR12544">
    <property type="entry name" value="GLUTAMINASE"/>
    <property type="match status" value="1"/>
</dbReference>
<dbReference type="Proteomes" id="UP000670152">
    <property type="component" value="Unassembled WGS sequence"/>
</dbReference>
<dbReference type="InterPro" id="IPR012338">
    <property type="entry name" value="Beta-lactam/transpept-like"/>
</dbReference>
<dbReference type="AlphaFoldDB" id="A0A836FKT7"/>
<dbReference type="InterPro" id="IPR002110">
    <property type="entry name" value="Ankyrin_rpt"/>
</dbReference>
<dbReference type="PROSITE" id="PS50297">
    <property type="entry name" value="ANK_REP_REGION"/>
    <property type="match status" value="1"/>
</dbReference>
<name>A0A836FKT7_9HYME</name>
<feature type="repeat" description="ANK" evidence="8">
    <location>
        <begin position="485"/>
        <end position="508"/>
    </location>
</feature>
<evidence type="ECO:0000256" key="4">
    <source>
        <dbReference type="ARBA" id="ARBA00022737"/>
    </source>
</evidence>
<dbReference type="EC" id="3.5.1.2" evidence="3"/>
<proteinExistence type="inferred from homology"/>
<accession>A0A836FKT7</accession>
<dbReference type="FunFam" id="3.40.710.10:FF:000008">
    <property type="entry name" value="Glutaminase, isoform E"/>
    <property type="match status" value="1"/>
</dbReference>
<keyword evidence="10" id="KW-1185">Reference proteome</keyword>
<comment type="caution">
    <text evidence="9">The sequence shown here is derived from an EMBL/GenBank/DDBJ whole genome shotgun (WGS) entry which is preliminary data.</text>
</comment>
<protein>
    <recommendedName>
        <fullName evidence="3">glutaminase</fullName>
        <ecNumber evidence="3">3.5.1.2</ecNumber>
    </recommendedName>
    <alternativeName>
        <fullName evidence="7">L-glutamine amidohydrolase</fullName>
    </alternativeName>
</protein>
<comment type="similarity">
    <text evidence="1">Belongs to the glutaminase family.</text>
</comment>
<dbReference type="NCBIfam" id="TIGR03814">
    <property type="entry name" value="Gln_ase"/>
    <property type="match status" value="1"/>
</dbReference>
<keyword evidence="8" id="KW-0040">ANK repeat</keyword>
<dbReference type="FunFam" id="1.25.40.20:FF:000069">
    <property type="entry name" value="Glutaminase, isoform E"/>
    <property type="match status" value="1"/>
</dbReference>
<dbReference type="PROSITE" id="PS50088">
    <property type="entry name" value="ANK_REPEAT"/>
    <property type="match status" value="1"/>
</dbReference>
<evidence type="ECO:0000256" key="6">
    <source>
        <dbReference type="ARBA" id="ARBA00049534"/>
    </source>
</evidence>
<sequence>MQGVKMLKLVRIGENGLRRLHCTSRKRAAISASTRLEKSKYLNAAVGTAAKLEHSQKRDYSFIHDSHYMQATNAEDVLFDMFKNEETGLISVGEFLANYKSQYRSDLASIQAPVHNSRLVRFYEAHRGFLLEMQNEHRGQGVASYIPQLAKMNPEYWGVSVCTIDGQRFSIGDTTIPFTLQSCSKPLTYAIALDRLGPEVVHQYVGQEPSGRNFNELVLDHGKKPHNPMINAGAILICSLLKTLVKPEMGLAEKFDFAMNCFKRLAGGETLGFNNAIFLSEREAADRNYALGFYMREHKCYPEKTNLQEVMDFYFQCCAMEANCETMAVMAATLANGGICPVTEEKVLKPDSVRDVLSLMHSCGMYDYSGQFAFKVGIPAKSGVSGSLLVVIPNVMGICTWSPPLDPLGNSCRGVQFCEELVQEFNFHRYDNLKHATNKKDPRRHKYETKGLSIVNLLFSAASGDVTAMRRHRLSGMDMTLSDYDGRTALHLAASEGHLDCVEFLIEHCGVPHDPKDRWGKRPVDEAETFGHVQVVEYLNNYALVRKTELENKQDECINNDNESCRKPPETAVQP</sequence>